<dbReference type="InterPro" id="IPR013249">
    <property type="entry name" value="RNA_pol_sigma70_r4_t2"/>
</dbReference>
<evidence type="ECO:0000256" key="3">
    <source>
        <dbReference type="ARBA" id="ARBA00023082"/>
    </source>
</evidence>
<accession>A0A8J7M2P6</accession>
<evidence type="ECO:0000256" key="1">
    <source>
        <dbReference type="ARBA" id="ARBA00010641"/>
    </source>
</evidence>
<evidence type="ECO:0000256" key="5">
    <source>
        <dbReference type="ARBA" id="ARBA00023163"/>
    </source>
</evidence>
<dbReference type="SUPFAM" id="SSF88659">
    <property type="entry name" value="Sigma3 and sigma4 domains of RNA polymerase sigma factors"/>
    <property type="match status" value="1"/>
</dbReference>
<evidence type="ECO:0000256" key="4">
    <source>
        <dbReference type="ARBA" id="ARBA00023125"/>
    </source>
</evidence>
<dbReference type="EMBL" id="JAEMHM010000023">
    <property type="protein sequence ID" value="MBJ6727419.1"/>
    <property type="molecule type" value="Genomic_DNA"/>
</dbReference>
<keyword evidence="2" id="KW-0805">Transcription regulation</keyword>
<dbReference type="Pfam" id="PF08281">
    <property type="entry name" value="Sigma70_r4_2"/>
    <property type="match status" value="1"/>
</dbReference>
<protein>
    <submittedName>
        <fullName evidence="8">Sigma-70 family RNA polymerase sigma factor</fullName>
    </submittedName>
</protein>
<reference evidence="8" key="1">
    <citation type="submission" date="2020-12" db="EMBL/GenBank/DDBJ databases">
        <title>Geomonas sp. Red875, isolated from river sediment.</title>
        <authorList>
            <person name="Xu Z."/>
            <person name="Zhang Z."/>
            <person name="Masuda Y."/>
            <person name="Itoh H."/>
            <person name="Senoo K."/>
        </authorList>
    </citation>
    <scope>NUCLEOTIDE SEQUENCE</scope>
    <source>
        <strain evidence="8">Red875</strain>
    </source>
</reference>
<dbReference type="NCBIfam" id="TIGR02937">
    <property type="entry name" value="sigma70-ECF"/>
    <property type="match status" value="1"/>
</dbReference>
<dbReference type="GO" id="GO:0016987">
    <property type="term" value="F:sigma factor activity"/>
    <property type="evidence" value="ECO:0007669"/>
    <property type="project" value="UniProtKB-KW"/>
</dbReference>
<evidence type="ECO:0000313" key="8">
    <source>
        <dbReference type="EMBL" id="MBJ6727419.1"/>
    </source>
</evidence>
<evidence type="ECO:0000313" key="9">
    <source>
        <dbReference type="Proteomes" id="UP000636888"/>
    </source>
</evidence>
<dbReference type="InterPro" id="IPR007627">
    <property type="entry name" value="RNA_pol_sigma70_r2"/>
</dbReference>
<feature type="domain" description="RNA polymerase sigma factor 70 region 4 type 2" evidence="7">
    <location>
        <begin position="119"/>
        <end position="171"/>
    </location>
</feature>
<dbReference type="Gene3D" id="1.10.10.10">
    <property type="entry name" value="Winged helix-like DNA-binding domain superfamily/Winged helix DNA-binding domain"/>
    <property type="match status" value="1"/>
</dbReference>
<dbReference type="RefSeq" id="WP_199386534.1">
    <property type="nucleotide sequence ID" value="NZ_JAEMHM010000023.1"/>
</dbReference>
<dbReference type="PANTHER" id="PTHR43133">
    <property type="entry name" value="RNA POLYMERASE ECF-TYPE SIGMA FACTO"/>
    <property type="match status" value="1"/>
</dbReference>
<comment type="caution">
    <text evidence="8">The sequence shown here is derived from an EMBL/GenBank/DDBJ whole genome shotgun (WGS) entry which is preliminary data.</text>
</comment>
<keyword evidence="5" id="KW-0804">Transcription</keyword>
<dbReference type="AlphaFoldDB" id="A0A8J7M2P6"/>
<organism evidence="8 9">
    <name type="scientific">Geomesophilobacter sediminis</name>
    <dbReference type="NCBI Taxonomy" id="2798584"/>
    <lineage>
        <taxon>Bacteria</taxon>
        <taxon>Pseudomonadati</taxon>
        <taxon>Thermodesulfobacteriota</taxon>
        <taxon>Desulfuromonadia</taxon>
        <taxon>Geobacterales</taxon>
        <taxon>Geobacteraceae</taxon>
        <taxon>Geomesophilobacter</taxon>
    </lineage>
</organism>
<dbReference type="InterPro" id="IPR014284">
    <property type="entry name" value="RNA_pol_sigma-70_dom"/>
</dbReference>
<dbReference type="InterPro" id="IPR013325">
    <property type="entry name" value="RNA_pol_sigma_r2"/>
</dbReference>
<keyword evidence="9" id="KW-1185">Reference proteome</keyword>
<evidence type="ECO:0000259" key="6">
    <source>
        <dbReference type="Pfam" id="PF04542"/>
    </source>
</evidence>
<dbReference type="GO" id="GO:0003677">
    <property type="term" value="F:DNA binding"/>
    <property type="evidence" value="ECO:0007669"/>
    <property type="project" value="UniProtKB-KW"/>
</dbReference>
<evidence type="ECO:0000256" key="2">
    <source>
        <dbReference type="ARBA" id="ARBA00023015"/>
    </source>
</evidence>
<dbReference type="Gene3D" id="1.10.1740.10">
    <property type="match status" value="1"/>
</dbReference>
<dbReference type="Proteomes" id="UP000636888">
    <property type="component" value="Unassembled WGS sequence"/>
</dbReference>
<evidence type="ECO:0000259" key="7">
    <source>
        <dbReference type="Pfam" id="PF08281"/>
    </source>
</evidence>
<dbReference type="Pfam" id="PF04542">
    <property type="entry name" value="Sigma70_r2"/>
    <property type="match status" value="1"/>
</dbReference>
<sequence length="187" mass="21166">MDDRITIRRVQAGDVDAYATLVERYHRNLLAFIFHIVQDAHLAEDIGQEVFLSVYQELRRFDPDRGTPFAAWLYIAARNRCISELRRLRRTDSLAPEALDEVPAGGVSAEEALLRREEREALAACLKDLPEPFRATILMSIQGASLEEIARRSGVAPATVKTRLFRAKEKIRLLWKGHFGGVGHESV</sequence>
<keyword evidence="3" id="KW-0731">Sigma factor</keyword>
<dbReference type="PANTHER" id="PTHR43133:SF8">
    <property type="entry name" value="RNA POLYMERASE SIGMA FACTOR HI_1459-RELATED"/>
    <property type="match status" value="1"/>
</dbReference>
<dbReference type="GO" id="GO:0006352">
    <property type="term" value="P:DNA-templated transcription initiation"/>
    <property type="evidence" value="ECO:0007669"/>
    <property type="project" value="InterPro"/>
</dbReference>
<name>A0A8J7M2P6_9BACT</name>
<dbReference type="InterPro" id="IPR013324">
    <property type="entry name" value="RNA_pol_sigma_r3/r4-like"/>
</dbReference>
<gene>
    <name evidence="8" type="ORF">JFN93_22120</name>
</gene>
<dbReference type="InterPro" id="IPR039425">
    <property type="entry name" value="RNA_pol_sigma-70-like"/>
</dbReference>
<comment type="similarity">
    <text evidence="1">Belongs to the sigma-70 factor family. ECF subfamily.</text>
</comment>
<keyword evidence="4" id="KW-0238">DNA-binding</keyword>
<proteinExistence type="inferred from homology"/>
<dbReference type="SUPFAM" id="SSF88946">
    <property type="entry name" value="Sigma2 domain of RNA polymerase sigma factors"/>
    <property type="match status" value="1"/>
</dbReference>
<dbReference type="InterPro" id="IPR036388">
    <property type="entry name" value="WH-like_DNA-bd_sf"/>
</dbReference>
<feature type="domain" description="RNA polymerase sigma-70 region 2" evidence="6">
    <location>
        <begin position="21"/>
        <end position="91"/>
    </location>
</feature>
<dbReference type="CDD" id="cd06171">
    <property type="entry name" value="Sigma70_r4"/>
    <property type="match status" value="1"/>
</dbReference>